<reference evidence="1 2" key="1">
    <citation type="submission" date="2014-11" db="EMBL/GenBank/DDBJ databases">
        <title>Symbiosis island explosion on the genome of extra-slow-growing strains of soybean bradyrhizobia with massive insertion sequences.</title>
        <authorList>
            <person name="Iida T."/>
            <person name="Minamisawa K."/>
        </authorList>
    </citation>
    <scope>NUCLEOTIDE SEQUENCE [LARGE SCALE GENOMIC DNA]</scope>
    <source>
        <strain evidence="1 2">NK6</strain>
    </source>
</reference>
<dbReference type="Proteomes" id="UP000063308">
    <property type="component" value="Chromosome"/>
</dbReference>
<proteinExistence type="predicted"/>
<sequence length="46" mass="5501">MVECLAKDRDALLAFYDFPAEHWNHLRTTTPIETWRRLKAQISCPR</sequence>
<dbReference type="AlphaFoldDB" id="A0A0E4BJP8"/>
<evidence type="ECO:0000313" key="2">
    <source>
        <dbReference type="Proteomes" id="UP000063308"/>
    </source>
</evidence>
<name>A0A0E4BJP8_9BRAD</name>
<evidence type="ECO:0000313" key="1">
    <source>
        <dbReference type="EMBL" id="BAR53473.1"/>
    </source>
</evidence>
<dbReference type="EMBL" id="AP014685">
    <property type="protein sequence ID" value="BAR53473.1"/>
    <property type="molecule type" value="Genomic_DNA"/>
</dbReference>
<gene>
    <name evidence="1" type="ORF">NK6_285</name>
</gene>
<accession>A0A0E4BJP8</accession>
<organism evidence="1 2">
    <name type="scientific">Bradyrhizobium diazoefficiens</name>
    <dbReference type="NCBI Taxonomy" id="1355477"/>
    <lineage>
        <taxon>Bacteria</taxon>
        <taxon>Pseudomonadati</taxon>
        <taxon>Pseudomonadota</taxon>
        <taxon>Alphaproteobacteria</taxon>
        <taxon>Hyphomicrobiales</taxon>
        <taxon>Nitrobacteraceae</taxon>
        <taxon>Bradyrhizobium</taxon>
    </lineage>
</organism>
<protein>
    <submittedName>
        <fullName evidence="1">Putative transposase</fullName>
    </submittedName>
</protein>